<dbReference type="SMART" id="SM01411">
    <property type="entry name" value="Ephrin_rec_like"/>
    <property type="match status" value="1"/>
</dbReference>
<protein>
    <recommendedName>
        <fullName evidence="4">Tyrosine-protein kinase ephrin type A/B receptor-like domain-containing protein</fullName>
    </recommendedName>
</protein>
<sequence length="518" mass="58279">MAYIDLNDTLSAYGKEILCSPGTYHSENSCKRCPKGTYSEGFGNKICTKCKAGSYNNAFAATTKRQCYPCPYGYFNIHEGASDCFQCSSLEYCPVGTRSPGNYNLTETTLSIQPTIYKQDFDSSTKTNFQIYSSIAWTLVILGFLFSRYKGNIKYFDLYVENHDYDISQSVVRKQTMIGGIFTLFFFAAAFILIGSSIIQYFWDNVNEIKTLQPLVVLEEEVDHFYTDLTVKVYLIKYSDSCSTLSNKCAENIFIKKLNIGKGLGSSENIFCEKDIEDTCTMTYTCENCWFESGPEIQVDLQEDYSFAAGVFINITTSSSIPESISSIYVGLLADKGKVFIGPKSSSFYFTLTPSYFTSSLSAFPSSMTGYHVSMDTPPDPGSQYEVNELSTATQLRVKIFLGITSTAMYTKREINDDVYTVISALLGSIAGVMSLSMIFMRLSERKYLQIRKKNEINKKLCEVLDNHYIFKYELQGPQLSMASLPNDTVEQEKFFFSNPLTDACRSKTSKVCPEECT</sequence>
<dbReference type="PANTHER" id="PTHR46967:SF1">
    <property type="entry name" value="KERATIN-ASSOCIATED PROTEIN 16-1-LIKE"/>
    <property type="match status" value="1"/>
</dbReference>
<feature type="transmembrane region" description="Helical" evidence="1">
    <location>
        <begin position="419"/>
        <end position="443"/>
    </location>
</feature>
<dbReference type="OrthoDB" id="5959569at2759"/>
<evidence type="ECO:0000313" key="3">
    <source>
        <dbReference type="Proteomes" id="UP000187209"/>
    </source>
</evidence>
<feature type="transmembrane region" description="Helical" evidence="1">
    <location>
        <begin position="129"/>
        <end position="146"/>
    </location>
</feature>
<dbReference type="Proteomes" id="UP000187209">
    <property type="component" value="Unassembled WGS sequence"/>
</dbReference>
<evidence type="ECO:0008006" key="4">
    <source>
        <dbReference type="Google" id="ProtNLM"/>
    </source>
</evidence>
<dbReference type="Gene3D" id="2.10.50.10">
    <property type="entry name" value="Tumor Necrosis Factor Receptor, subunit A, domain 2"/>
    <property type="match status" value="1"/>
</dbReference>
<proteinExistence type="predicted"/>
<keyword evidence="1" id="KW-1133">Transmembrane helix</keyword>
<reference evidence="2 3" key="1">
    <citation type="submission" date="2016-11" db="EMBL/GenBank/DDBJ databases">
        <title>The macronuclear genome of Stentor coeruleus: a giant cell with tiny introns.</title>
        <authorList>
            <person name="Slabodnick M."/>
            <person name="Ruby J.G."/>
            <person name="Reiff S.B."/>
            <person name="Swart E.C."/>
            <person name="Gosai S."/>
            <person name="Prabakaran S."/>
            <person name="Witkowska E."/>
            <person name="Larue G.E."/>
            <person name="Fisher S."/>
            <person name="Freeman R.M."/>
            <person name="Gunawardena J."/>
            <person name="Chu W."/>
            <person name="Stover N.A."/>
            <person name="Gregory B.D."/>
            <person name="Nowacki M."/>
            <person name="Derisi J."/>
            <person name="Roy S.W."/>
            <person name="Marshall W.F."/>
            <person name="Sood P."/>
        </authorList>
    </citation>
    <scope>NUCLEOTIDE SEQUENCE [LARGE SCALE GENOMIC DNA]</scope>
    <source>
        <strain evidence="2">WM001</strain>
    </source>
</reference>
<dbReference type="SUPFAM" id="SSF57184">
    <property type="entry name" value="Growth factor receptor domain"/>
    <property type="match status" value="1"/>
</dbReference>
<feature type="transmembrane region" description="Helical" evidence="1">
    <location>
        <begin position="178"/>
        <end position="203"/>
    </location>
</feature>
<name>A0A1R2C8E2_9CILI</name>
<dbReference type="PANTHER" id="PTHR46967">
    <property type="entry name" value="INSULIN-LIKE GROWTH FACTOR BINDING PROTEIN,N-TERMINAL"/>
    <property type="match status" value="1"/>
</dbReference>
<keyword evidence="1" id="KW-0472">Membrane</keyword>
<gene>
    <name evidence="2" type="ORF">SteCoe_13443</name>
</gene>
<dbReference type="InterPro" id="IPR009030">
    <property type="entry name" value="Growth_fac_rcpt_cys_sf"/>
</dbReference>
<accession>A0A1R2C8E2</accession>
<organism evidence="2 3">
    <name type="scientific">Stentor coeruleus</name>
    <dbReference type="NCBI Taxonomy" id="5963"/>
    <lineage>
        <taxon>Eukaryota</taxon>
        <taxon>Sar</taxon>
        <taxon>Alveolata</taxon>
        <taxon>Ciliophora</taxon>
        <taxon>Postciliodesmatophora</taxon>
        <taxon>Heterotrichea</taxon>
        <taxon>Heterotrichida</taxon>
        <taxon>Stentoridae</taxon>
        <taxon>Stentor</taxon>
    </lineage>
</organism>
<dbReference type="EMBL" id="MPUH01000242">
    <property type="protein sequence ID" value="OMJ85278.1"/>
    <property type="molecule type" value="Genomic_DNA"/>
</dbReference>
<evidence type="ECO:0000256" key="1">
    <source>
        <dbReference type="SAM" id="Phobius"/>
    </source>
</evidence>
<comment type="caution">
    <text evidence="2">The sequence shown here is derived from an EMBL/GenBank/DDBJ whole genome shotgun (WGS) entry which is preliminary data.</text>
</comment>
<evidence type="ECO:0000313" key="2">
    <source>
        <dbReference type="EMBL" id="OMJ85278.1"/>
    </source>
</evidence>
<dbReference type="AlphaFoldDB" id="A0A1R2C8E2"/>
<keyword evidence="1" id="KW-0812">Transmembrane</keyword>
<keyword evidence="3" id="KW-1185">Reference proteome</keyword>